<dbReference type="CDD" id="cd01949">
    <property type="entry name" value="GGDEF"/>
    <property type="match status" value="1"/>
</dbReference>
<gene>
    <name evidence="5" type="ORF">C1H70_09770</name>
</gene>
<dbReference type="InterPro" id="IPR001633">
    <property type="entry name" value="EAL_dom"/>
</dbReference>
<dbReference type="PROSITE" id="PS50883">
    <property type="entry name" value="EAL"/>
    <property type="match status" value="1"/>
</dbReference>
<evidence type="ECO:0000259" key="2">
    <source>
        <dbReference type="PROSITE" id="PS50112"/>
    </source>
</evidence>
<evidence type="ECO:0000259" key="3">
    <source>
        <dbReference type="PROSITE" id="PS50883"/>
    </source>
</evidence>
<dbReference type="NCBIfam" id="TIGR00229">
    <property type="entry name" value="sensory_box"/>
    <property type="match status" value="1"/>
</dbReference>
<dbReference type="Proteomes" id="UP000235547">
    <property type="component" value="Unassembled WGS sequence"/>
</dbReference>
<dbReference type="OrthoDB" id="9804951at2"/>
<evidence type="ECO:0000313" key="5">
    <source>
        <dbReference type="EMBL" id="PMR80097.1"/>
    </source>
</evidence>
<accession>A0A2N7UI17</accession>
<dbReference type="SMART" id="SM00052">
    <property type="entry name" value="EAL"/>
    <property type="match status" value="1"/>
</dbReference>
<dbReference type="InterPro" id="IPR000014">
    <property type="entry name" value="PAS"/>
</dbReference>
<feature type="domain" description="PAS" evidence="2">
    <location>
        <begin position="68"/>
        <end position="125"/>
    </location>
</feature>
<organism evidence="5 6">
    <name type="scientific">Halomonas urumqiensis</name>
    <dbReference type="NCBI Taxonomy" id="1684789"/>
    <lineage>
        <taxon>Bacteria</taxon>
        <taxon>Pseudomonadati</taxon>
        <taxon>Pseudomonadota</taxon>
        <taxon>Gammaproteobacteria</taxon>
        <taxon>Oceanospirillales</taxon>
        <taxon>Halomonadaceae</taxon>
        <taxon>Halomonas</taxon>
    </lineage>
</organism>
<dbReference type="PANTHER" id="PTHR44757:SF2">
    <property type="entry name" value="BIOFILM ARCHITECTURE MAINTENANCE PROTEIN MBAA"/>
    <property type="match status" value="1"/>
</dbReference>
<sequence length="623" mass="68961">MWPAFSLNRPLLWIGFAGLSAAVWLPFAWLRLAATLLMVLGLYDAWRQVRQEHQRARLGQDALALSEDGVIITDAANRIQAVNPAFTRITGYSAEEVRGRNATTLAAPRHDKAFFDRYWQALKSTGRWEGEIWNRRKHGDEYPEWLRVRAVADATGKVSHHVCLFTDISMHKARERDLRRIGFEDPLTGLPNRRRLQDLLESRLRHLRAGESLDLAMIDIDGFKAINDGLGVEMGDRLLGRFGQRLAQHVAGGVVGRLGGDLFMVIRTTTFEDHDTWVAGLRSHLGEPFELPGNSLRLGLTIGSCRALEDGREASVLFQRLESALYSAKRHGRNHSQRFRPALDVQDSPQLGLVNELRNALATGTQLELHYQGQHRLVDGALVGREALLRWHHPRDGMISPADFIPIAERHGLMASLGNWVIDEALAQQGRWRQLGMPDVPVWINVSALQMFQGELESALAAGLARHQVPASQLGLEITESVLLDERAGDISPRLEALRQLGHPVAIDDFGTGYSSLGYLKKLPLDKLKLDRAFIKALPDDLADAAIVNAVLSMADGLGLEVIAEGVETEAQRDFLIAAGCTLVQGFLYARPESAERLERSWQEEALVSGVGGAGRLAAEATA</sequence>
<keyword evidence="1" id="KW-1133">Transmembrane helix</keyword>
<evidence type="ECO:0000313" key="6">
    <source>
        <dbReference type="Proteomes" id="UP000235547"/>
    </source>
</evidence>
<dbReference type="PROSITE" id="PS50887">
    <property type="entry name" value="GGDEF"/>
    <property type="match status" value="1"/>
</dbReference>
<dbReference type="InterPro" id="IPR035965">
    <property type="entry name" value="PAS-like_dom_sf"/>
</dbReference>
<dbReference type="SUPFAM" id="SSF55785">
    <property type="entry name" value="PYP-like sensor domain (PAS domain)"/>
    <property type="match status" value="1"/>
</dbReference>
<dbReference type="InterPro" id="IPR052155">
    <property type="entry name" value="Biofilm_reg_signaling"/>
</dbReference>
<dbReference type="EMBL" id="PNRG01000021">
    <property type="protein sequence ID" value="PMR80097.1"/>
    <property type="molecule type" value="Genomic_DNA"/>
</dbReference>
<reference evidence="5 6" key="1">
    <citation type="submission" date="2018-01" db="EMBL/GenBank/DDBJ databases">
        <title>Halomonas endophytica sp. nov., isolated from storage liquid in the stems of Populus euphratica.</title>
        <authorList>
            <person name="Chen C."/>
        </authorList>
    </citation>
    <scope>NUCLEOTIDE SEQUENCE [LARGE SCALE GENOMIC DNA]</scope>
    <source>
        <strain evidence="5 6">BZ-SZ-XJ27</strain>
    </source>
</reference>
<proteinExistence type="predicted"/>
<dbReference type="Gene3D" id="3.20.20.450">
    <property type="entry name" value="EAL domain"/>
    <property type="match status" value="1"/>
</dbReference>
<name>A0A2N7UI17_9GAMM</name>
<dbReference type="SMART" id="SM00091">
    <property type="entry name" value="PAS"/>
    <property type="match status" value="1"/>
</dbReference>
<dbReference type="PANTHER" id="PTHR44757">
    <property type="entry name" value="DIGUANYLATE CYCLASE DGCP"/>
    <property type="match status" value="1"/>
</dbReference>
<dbReference type="SUPFAM" id="SSF141868">
    <property type="entry name" value="EAL domain-like"/>
    <property type="match status" value="1"/>
</dbReference>
<protein>
    <submittedName>
        <fullName evidence="5">Phosphodiesterase</fullName>
    </submittedName>
</protein>
<dbReference type="RefSeq" id="WP_102588157.1">
    <property type="nucleotide sequence ID" value="NZ_BNAE01000008.1"/>
</dbReference>
<comment type="caution">
    <text evidence="5">The sequence shown here is derived from an EMBL/GenBank/DDBJ whole genome shotgun (WGS) entry which is preliminary data.</text>
</comment>
<dbReference type="SUPFAM" id="SSF55073">
    <property type="entry name" value="Nucleotide cyclase"/>
    <property type="match status" value="1"/>
</dbReference>
<evidence type="ECO:0000256" key="1">
    <source>
        <dbReference type="SAM" id="Phobius"/>
    </source>
</evidence>
<dbReference type="InterPro" id="IPR035919">
    <property type="entry name" value="EAL_sf"/>
</dbReference>
<dbReference type="CDD" id="cd01948">
    <property type="entry name" value="EAL"/>
    <property type="match status" value="1"/>
</dbReference>
<dbReference type="Gene3D" id="3.30.70.270">
    <property type="match status" value="1"/>
</dbReference>
<dbReference type="AlphaFoldDB" id="A0A2N7UI17"/>
<keyword evidence="1" id="KW-0472">Membrane</keyword>
<dbReference type="Pfam" id="PF00563">
    <property type="entry name" value="EAL"/>
    <property type="match status" value="1"/>
</dbReference>
<keyword evidence="1" id="KW-0812">Transmembrane</keyword>
<dbReference type="SMART" id="SM00267">
    <property type="entry name" value="GGDEF"/>
    <property type="match status" value="1"/>
</dbReference>
<dbReference type="InterPro" id="IPR000160">
    <property type="entry name" value="GGDEF_dom"/>
</dbReference>
<dbReference type="CDD" id="cd00130">
    <property type="entry name" value="PAS"/>
    <property type="match status" value="1"/>
</dbReference>
<dbReference type="PROSITE" id="PS50112">
    <property type="entry name" value="PAS"/>
    <property type="match status" value="1"/>
</dbReference>
<dbReference type="InterPro" id="IPR043128">
    <property type="entry name" value="Rev_trsase/Diguanyl_cyclase"/>
</dbReference>
<feature type="domain" description="GGDEF" evidence="4">
    <location>
        <begin position="211"/>
        <end position="341"/>
    </location>
</feature>
<evidence type="ECO:0000259" key="4">
    <source>
        <dbReference type="PROSITE" id="PS50887"/>
    </source>
</evidence>
<dbReference type="Pfam" id="PF13426">
    <property type="entry name" value="PAS_9"/>
    <property type="match status" value="1"/>
</dbReference>
<keyword evidence="6" id="KW-1185">Reference proteome</keyword>
<dbReference type="NCBIfam" id="TIGR00254">
    <property type="entry name" value="GGDEF"/>
    <property type="match status" value="1"/>
</dbReference>
<dbReference type="Pfam" id="PF00990">
    <property type="entry name" value="GGDEF"/>
    <property type="match status" value="1"/>
</dbReference>
<feature type="domain" description="EAL" evidence="3">
    <location>
        <begin position="350"/>
        <end position="606"/>
    </location>
</feature>
<dbReference type="InterPro" id="IPR029787">
    <property type="entry name" value="Nucleotide_cyclase"/>
</dbReference>
<dbReference type="Gene3D" id="3.30.450.20">
    <property type="entry name" value="PAS domain"/>
    <property type="match status" value="1"/>
</dbReference>
<feature type="transmembrane region" description="Helical" evidence="1">
    <location>
        <begin position="12"/>
        <end position="43"/>
    </location>
</feature>